<reference evidence="2" key="1">
    <citation type="journal article" date="2018" name="PLoS Negl. Trop. Dis.">
        <title>An insight into the salivary gland and fat body transcriptome of Panstrongylus lignarius (Hemiptera: Heteroptera), the main vector of Chagas disease in Peru.</title>
        <authorList>
            <person name="Nevoa J.C."/>
            <person name="Mendes M.T."/>
            <person name="da Silva M.V."/>
            <person name="Soares S.C."/>
            <person name="Oliveira C.J.F."/>
            <person name="Ribeiro J.M.C."/>
        </authorList>
    </citation>
    <scope>NUCLEOTIDE SEQUENCE</scope>
</reference>
<keyword evidence="1" id="KW-0732">Signal</keyword>
<dbReference type="AlphaFoldDB" id="A0A224XR86"/>
<sequence length="94" mass="10910">MFRCHLYLVCFYWTGLVTRTNPTWRRTRLVRTRTAGRRPTRTCGRWWSRSIRSGCTSATCCRWSGQCSSGFCCSTTTITTTPTTATKQQFVRTH</sequence>
<evidence type="ECO:0008006" key="3">
    <source>
        <dbReference type="Google" id="ProtNLM"/>
    </source>
</evidence>
<proteinExistence type="predicted"/>
<evidence type="ECO:0000256" key="1">
    <source>
        <dbReference type="SAM" id="SignalP"/>
    </source>
</evidence>
<feature type="signal peptide" evidence="1">
    <location>
        <begin position="1"/>
        <end position="19"/>
    </location>
</feature>
<feature type="chain" id="PRO_5012781830" description="Secreted protein" evidence="1">
    <location>
        <begin position="20"/>
        <end position="94"/>
    </location>
</feature>
<protein>
    <recommendedName>
        <fullName evidence="3">Secreted protein</fullName>
    </recommendedName>
</protein>
<dbReference type="EMBL" id="GFTR01001409">
    <property type="protein sequence ID" value="JAW15017.1"/>
    <property type="molecule type" value="Transcribed_RNA"/>
</dbReference>
<accession>A0A224XR86</accession>
<name>A0A224XR86_9HEMI</name>
<organism evidence="2">
    <name type="scientific">Panstrongylus lignarius</name>
    <dbReference type="NCBI Taxonomy" id="156445"/>
    <lineage>
        <taxon>Eukaryota</taxon>
        <taxon>Metazoa</taxon>
        <taxon>Ecdysozoa</taxon>
        <taxon>Arthropoda</taxon>
        <taxon>Hexapoda</taxon>
        <taxon>Insecta</taxon>
        <taxon>Pterygota</taxon>
        <taxon>Neoptera</taxon>
        <taxon>Paraneoptera</taxon>
        <taxon>Hemiptera</taxon>
        <taxon>Heteroptera</taxon>
        <taxon>Panheteroptera</taxon>
        <taxon>Cimicomorpha</taxon>
        <taxon>Reduviidae</taxon>
        <taxon>Triatominae</taxon>
        <taxon>Panstrongylus</taxon>
    </lineage>
</organism>
<evidence type="ECO:0000313" key="2">
    <source>
        <dbReference type="EMBL" id="JAW15017.1"/>
    </source>
</evidence>